<reference evidence="2" key="2">
    <citation type="submission" date="2020-01" db="EMBL/GenBank/DDBJ databases">
        <authorList>
            <person name="Algora L."/>
            <person name="Schniete J.K."/>
            <person name="MacFadyen A."/>
            <person name="Hoskisson P.A."/>
            <person name="Hunter I.S."/>
            <person name="Herron P.R."/>
        </authorList>
    </citation>
    <scope>NUCLEOTIDE SEQUENCE</scope>
    <source>
        <strain evidence="2">ATCC 10970</strain>
    </source>
</reference>
<dbReference type="Proteomes" id="UP000011074">
    <property type="component" value="Chromosome"/>
</dbReference>
<proteinExistence type="predicted"/>
<reference evidence="2" key="1">
    <citation type="submission" date="2012-12" db="EMBL/GenBank/DDBJ databases">
        <authorList>
            <person name="Pethick F.E."/>
            <person name="MacFadyen A.C."/>
            <person name="Tang Z."/>
            <person name="Sangal V."/>
            <person name="Tze-Tze L."/>
            <person name="Chu J."/>
            <person name="Guo M."/>
            <person name="Kirby R."/>
            <person name="Hoskisson P.A."/>
            <person name="Herron P.R."/>
            <person name="Hunter I.S."/>
        </authorList>
    </citation>
    <scope>NUCLEOTIDE SEQUENCE</scope>
    <source>
        <strain evidence="2">ATCC 10970</strain>
    </source>
</reference>
<keyword evidence="1" id="KW-0472">Membrane</keyword>
<gene>
    <name evidence="2" type="ORF">SRIM_021560</name>
</gene>
<dbReference type="GeneID" id="66856602"/>
<evidence type="ECO:0000313" key="3">
    <source>
        <dbReference type="Proteomes" id="UP000011074"/>
    </source>
</evidence>
<feature type="transmembrane region" description="Helical" evidence="1">
    <location>
        <begin position="123"/>
        <end position="149"/>
    </location>
</feature>
<sequence length="207" mass="21309">MTATTWGRSAFVAGPGCMAVYGLVRLMDTERGPGPAWSIGHLFLLAGVLLFVPVLLGLRRLVARQGETQRAVGTGAAALGLVGVAALAVQAGIDLLVAYVSADHEAMRELFARIQGVPGVMPVIYTVVPLLFYVGLLVLLGQLAVLRVISAWRPLAVVAGAVAMTATLDLLPVAALLFLLALAPLGRRVPVGKAGPLRSAGWGTAGG</sequence>
<organism evidence="2 3">
    <name type="scientific">Streptomyces rimosus subsp. rimosus (strain ATCC 10970 / DSM 40260 / JCM 4667 / NRRL 2234)</name>
    <dbReference type="NCBI Taxonomy" id="1265868"/>
    <lineage>
        <taxon>Bacteria</taxon>
        <taxon>Bacillati</taxon>
        <taxon>Actinomycetota</taxon>
        <taxon>Actinomycetes</taxon>
        <taxon>Kitasatosporales</taxon>
        <taxon>Streptomycetaceae</taxon>
        <taxon>Streptomyces</taxon>
    </lineage>
</organism>
<keyword evidence="1" id="KW-0812">Transmembrane</keyword>
<evidence type="ECO:0000313" key="2">
    <source>
        <dbReference type="EMBL" id="QST82400.1"/>
    </source>
</evidence>
<dbReference type="RefSeq" id="WP_151416123.1">
    <property type="nucleotide sequence ID" value="NZ_CP048261.1"/>
</dbReference>
<name>A0A8A1UQ26_STRR1</name>
<reference evidence="2" key="3">
    <citation type="journal article" date="2021" name="bioRxiv">
        <title>Bilateral symmetry of linear streptomycete chromosomes.</title>
        <authorList>
            <person name="Algora-Gallardo L."/>
            <person name="Schniete J.K."/>
            <person name="Mark D.R."/>
            <person name="Hunter I.S."/>
            <person name="Herron P.R."/>
        </authorList>
    </citation>
    <scope>NUCLEOTIDE SEQUENCE</scope>
    <source>
        <strain evidence="2">ATCC 10970</strain>
    </source>
</reference>
<keyword evidence="1" id="KW-1133">Transmembrane helix</keyword>
<evidence type="ECO:0000256" key="1">
    <source>
        <dbReference type="SAM" id="Phobius"/>
    </source>
</evidence>
<dbReference type="AlphaFoldDB" id="A0A8A1UQ26"/>
<feature type="transmembrane region" description="Helical" evidence="1">
    <location>
        <begin position="155"/>
        <end position="183"/>
    </location>
</feature>
<feature type="transmembrane region" description="Helical" evidence="1">
    <location>
        <begin position="36"/>
        <end position="56"/>
    </location>
</feature>
<feature type="transmembrane region" description="Helical" evidence="1">
    <location>
        <begin position="76"/>
        <end position="102"/>
    </location>
</feature>
<feature type="transmembrane region" description="Helical" evidence="1">
    <location>
        <begin position="6"/>
        <end position="24"/>
    </location>
</feature>
<dbReference type="EMBL" id="CP048261">
    <property type="protein sequence ID" value="QST82400.1"/>
    <property type="molecule type" value="Genomic_DNA"/>
</dbReference>
<protein>
    <recommendedName>
        <fullName evidence="4">Integral membrane protein</fullName>
    </recommendedName>
</protein>
<accession>A0A8A1UQ26</accession>
<evidence type="ECO:0008006" key="4">
    <source>
        <dbReference type="Google" id="ProtNLM"/>
    </source>
</evidence>